<proteinExistence type="predicted"/>
<dbReference type="RefSeq" id="WP_054086866.1">
    <property type="nucleotide sequence ID" value="NZ_LGLN01000067.1"/>
</dbReference>
<dbReference type="Proteomes" id="UP000037891">
    <property type="component" value="Unassembled WGS sequence"/>
</dbReference>
<dbReference type="EMBL" id="LGLN01000067">
    <property type="protein sequence ID" value="KPC27617.1"/>
    <property type="molecule type" value="Genomic_DNA"/>
</dbReference>
<reference evidence="2 3" key="2">
    <citation type="submission" date="2015-10" db="EMBL/GenBank/DDBJ databases">
        <title>Comparative genomics and high-throughput reverse genetic screens identify a new phytobacterial MAMP and an Arabidopsis receptor required for immune elicitation.</title>
        <authorList>
            <person name="Mott G.A."/>
            <person name="Thakur S."/>
            <person name="Wang P.W."/>
            <person name="Desveaux D."/>
            <person name="Guttman D.S."/>
        </authorList>
    </citation>
    <scope>NUCLEOTIDE SEQUENCE [LARGE SCALE GENOMIC DNA]</scope>
    <source>
        <strain evidence="2 3">0788_9</strain>
    </source>
</reference>
<evidence type="ECO:0000313" key="2">
    <source>
        <dbReference type="EMBL" id="KPC27617.1"/>
    </source>
</evidence>
<dbReference type="Pfam" id="PF13203">
    <property type="entry name" value="DUF2201_N"/>
    <property type="match status" value="1"/>
</dbReference>
<sequence>MTMTKEEWLTTLENDAKLSLSLLNETQINQLLSNVQKYVDLVGCSSTIKPKVVVDLDGLQVLNYALLPSLSKTQIEYVRKSLRDVKARQEDMIFWGLSSLISFSWELPNNIEEARASATYAAALNIALHQLSEIMDYNFWKEDTLLPYWVRLGWLRTTRSIPKEIMRKFGIDSVACIPVKSCVFNASSTVYRDEYYISFNYALEPILKFLNKFLLHYFSTDGSHSGPKRYARAFEEITPIILHFNRNTLANTMSAFSILYGTDVVTAVHRLTADQIDFIFMHEIGHLCHKHPQRLASLADHPDALSTRHKFEYEADSFASASLKQSGQSPSPIIVIGDNDETAHNGPLSQYIGDFNSAQLLFIYMSFIENAGKRLRDRLSDVVDFIPENHSHPSSADRLSALRNNMKIDTNEENLLIQYAESFFDKILSHMDSLEKSTLISSVKRFL</sequence>
<feature type="domain" description="Putative metallopeptidase" evidence="1">
    <location>
        <begin position="257"/>
        <end position="337"/>
    </location>
</feature>
<evidence type="ECO:0000313" key="3">
    <source>
        <dbReference type="Proteomes" id="UP000037891"/>
    </source>
</evidence>
<protein>
    <recommendedName>
        <fullName evidence="1">Putative metallopeptidase domain-containing protein</fullName>
    </recommendedName>
</protein>
<dbReference type="InterPro" id="IPR025154">
    <property type="entry name" value="Put_metallopeptidase_dom"/>
</dbReference>
<gene>
    <name evidence="2" type="ORF">ABJ99_0113</name>
</gene>
<dbReference type="PATRIC" id="fig|81035.3.peg.135"/>
<reference evidence="2 3" key="1">
    <citation type="submission" date="2015-07" db="EMBL/GenBank/DDBJ databases">
        <authorList>
            <person name="Noorani M."/>
        </authorList>
    </citation>
    <scope>NUCLEOTIDE SEQUENCE [LARGE SCALE GENOMIC DNA]</scope>
    <source>
        <strain evidence="2 3">0788_9</strain>
    </source>
</reference>
<name>A0A0N0X8N8_PSESX</name>
<evidence type="ECO:0000259" key="1">
    <source>
        <dbReference type="Pfam" id="PF13203"/>
    </source>
</evidence>
<accession>A0A0N0X8N8</accession>
<organism evidence="2 3">
    <name type="scientific">Pseudomonas syringae pv. cilantro</name>
    <dbReference type="NCBI Taxonomy" id="81035"/>
    <lineage>
        <taxon>Bacteria</taxon>
        <taxon>Pseudomonadati</taxon>
        <taxon>Pseudomonadota</taxon>
        <taxon>Gammaproteobacteria</taxon>
        <taxon>Pseudomonadales</taxon>
        <taxon>Pseudomonadaceae</taxon>
        <taxon>Pseudomonas</taxon>
        <taxon>Pseudomonas syringae</taxon>
    </lineage>
</organism>
<dbReference type="AlphaFoldDB" id="A0A0N0X8N8"/>
<comment type="caution">
    <text evidence="2">The sequence shown here is derived from an EMBL/GenBank/DDBJ whole genome shotgun (WGS) entry which is preliminary data.</text>
</comment>